<dbReference type="AlphaFoldDB" id="A0A059FQZ8"/>
<evidence type="ECO:0000313" key="1">
    <source>
        <dbReference type="EMBL" id="KCZ93090.1"/>
    </source>
</evidence>
<dbReference type="PATRIC" id="fig|1280951.3.peg.2097"/>
<reference evidence="1 2" key="1">
    <citation type="submission" date="2013-04" db="EMBL/GenBank/DDBJ databases">
        <title>Hyphomonas hirschiana VP5 Genome Sequencing.</title>
        <authorList>
            <person name="Lai Q."/>
            <person name="Shao Z."/>
        </authorList>
    </citation>
    <scope>NUCLEOTIDE SEQUENCE [LARGE SCALE GENOMIC DNA]</scope>
    <source>
        <strain evidence="1 2">VP5</strain>
    </source>
</reference>
<evidence type="ECO:0000313" key="2">
    <source>
        <dbReference type="Proteomes" id="UP000025061"/>
    </source>
</evidence>
<name>A0A059FQZ8_9PROT</name>
<keyword evidence="2" id="KW-1185">Reference proteome</keyword>
<comment type="caution">
    <text evidence="1">The sequence shown here is derived from an EMBL/GenBank/DDBJ whole genome shotgun (WGS) entry which is preliminary data.</text>
</comment>
<dbReference type="SUPFAM" id="SSF56059">
    <property type="entry name" value="Glutathione synthetase ATP-binding domain-like"/>
    <property type="match status" value="1"/>
</dbReference>
<sequence>MSDNTSGSKSAAGLRAAASTDEGALFPTAERAGKFNQSCFCITLDREALALAMRSAAGDSAFYDVHIASRPHLFSGVPVFLPEADRAAMMGIVGAIEATARTSAYIKTVMDWAPEISRHDFGPRGVLMGYDFHLGSGPPRLIEINTNAGGAFLNAFGARAQLACCDAVEPVIRSLNTGTFDPSVIGMFEAEWQSQRTSIRPRMVAILDDAPETQYLYPEFLLAEQLLEASSIDAMVADPSELTHVGGKLIAREREIDLVYNRLVDFSLSEPRHAALREAYLTGAVVVTPNPHNHALFADKRNLAVLSDPELLRSWEISPANLSALSAIPRSVSVTPENADDLWARRKRLFFKPVSGHGGKAVYRGDKLTRSVWEAILKADYIAQDLVAPGEREIMLDGAAHTLKTDVRLYTYDGVLLLAAARLYRGQTTNFRTPGGGFAPVFFI</sequence>
<proteinExistence type="predicted"/>
<organism evidence="1 2">
    <name type="scientific">Hyphomonas hirschiana VP5</name>
    <dbReference type="NCBI Taxonomy" id="1280951"/>
    <lineage>
        <taxon>Bacteria</taxon>
        <taxon>Pseudomonadati</taxon>
        <taxon>Pseudomonadota</taxon>
        <taxon>Alphaproteobacteria</taxon>
        <taxon>Hyphomonadales</taxon>
        <taxon>Hyphomonadaceae</taxon>
        <taxon>Hyphomonas</taxon>
    </lineage>
</organism>
<dbReference type="EMBL" id="ARYI01000008">
    <property type="protein sequence ID" value="KCZ93090.1"/>
    <property type="molecule type" value="Genomic_DNA"/>
</dbReference>
<accession>A0A059FQZ8</accession>
<protein>
    <submittedName>
        <fullName evidence="1">Uncharacterized protein</fullName>
    </submittedName>
</protein>
<gene>
    <name evidence="1" type="ORF">HHI_10404</name>
</gene>
<dbReference type="RefSeq" id="WP_011646496.1">
    <property type="nucleotide sequence ID" value="NZ_ARYI01000008.1"/>
</dbReference>
<dbReference type="Proteomes" id="UP000025061">
    <property type="component" value="Unassembled WGS sequence"/>
</dbReference>